<organism evidence="1 2">
    <name type="scientific">Pseudorhizobium halotolerans</name>
    <dbReference type="NCBI Taxonomy" id="1233081"/>
    <lineage>
        <taxon>Bacteria</taxon>
        <taxon>Pseudomonadati</taxon>
        <taxon>Pseudomonadota</taxon>
        <taxon>Alphaproteobacteria</taxon>
        <taxon>Hyphomicrobiales</taxon>
        <taxon>Rhizobiaceae</taxon>
        <taxon>Rhizobium/Agrobacterium group</taxon>
        <taxon>Pseudorhizobium</taxon>
    </lineage>
</organism>
<accession>A0ABN7JF82</accession>
<protein>
    <submittedName>
        <fullName evidence="1">Uncharacterized protein</fullName>
    </submittedName>
</protein>
<dbReference type="InterPro" id="IPR027417">
    <property type="entry name" value="P-loop_NTPase"/>
</dbReference>
<evidence type="ECO:0000313" key="2">
    <source>
        <dbReference type="Proteomes" id="UP000601041"/>
    </source>
</evidence>
<dbReference type="EMBL" id="CABFWE030000002">
    <property type="protein sequence ID" value="CAD7026066.1"/>
    <property type="molecule type" value="Genomic_DNA"/>
</dbReference>
<gene>
    <name evidence="1" type="ORF">RHAB21_01230</name>
</gene>
<sequence>MNGLGGRWVRFLRQYGPISRNDNMYDEQIRRSARRYDVEALDFTHPLEADLFTAISKSAERARSVILTGTAGDGKSRLCGRLWTELGGSSDDWTANEIYQEVSAAVAGRERKVGIIRDLTALPAQGTYGVWDGKHALLEAINRSFLDPDPDLIFIVAANDGQLLDTWRRADVPLSKESYDLLEACLVEGKPATHGEVAFFNLSAVPCATIIDLTLEAIVTHPGWAAAYTEAEPDGFFSEACPIRRNYEILSSPQFRSRLRQLFELMDLNELHTPIRRVLLLIANMLLGHPAAKDRLMSPSDIRPYLRAGKAHLADIHQNLFGANLPAARREGLEIFEFLNRFGIGDETTNRIDNILVFGPSDETLRPYYESLVEGAFSSQALDELSALRSDYLERPDATQEGENPFLSSLQAQRRAIFFQIRDEQSEDLRLWDLTVFRHAGEFLRDVVAPLQQTGRVSRSIVGRLVNGLNRIFTGMLVSTDRELLIAAGLSGSAAGLSQILLERVSVAPRRHERVELRKGMLPTLVVQIDSGVEVSLELNLVRYEFLMRVAGGALPGSFSKECHEDILAFKGAILAALTRSRPMEETNDLSFRILSLNSEGEPVDDVIEVNCA</sequence>
<evidence type="ECO:0000313" key="1">
    <source>
        <dbReference type="EMBL" id="CAD7026066.1"/>
    </source>
</evidence>
<keyword evidence="2" id="KW-1185">Reference proteome</keyword>
<name>A0ABN7JF82_9HYPH</name>
<comment type="caution">
    <text evidence="1">The sequence shown here is derived from an EMBL/GenBank/DDBJ whole genome shotgun (WGS) entry which is preliminary data.</text>
</comment>
<reference evidence="1 2" key="1">
    <citation type="submission" date="2020-11" db="EMBL/GenBank/DDBJ databases">
        <authorList>
            <person name="Lassalle F."/>
        </authorList>
    </citation>
    <scope>NUCLEOTIDE SEQUENCE [LARGE SCALE GENOMIC DNA]</scope>
    <source>
        <strain evidence="1 2">AB21</strain>
    </source>
</reference>
<proteinExistence type="predicted"/>
<dbReference type="Proteomes" id="UP000601041">
    <property type="component" value="Unassembled WGS sequence"/>
</dbReference>
<dbReference type="SUPFAM" id="SSF52540">
    <property type="entry name" value="P-loop containing nucleoside triphosphate hydrolases"/>
    <property type="match status" value="1"/>
</dbReference>